<name>A0A5J4WBA9_9EUKA</name>
<sequence length="66" mass="7966">MKIEIAVVIEQEKKMIMIIKCSIKNWNCYVIRLKMKKMKKEKEDNMMDLDVSLMMNQINSRLLVMK</sequence>
<dbReference type="Proteomes" id="UP000324800">
    <property type="component" value="Unassembled WGS sequence"/>
</dbReference>
<dbReference type="EMBL" id="SNRW01002614">
    <property type="protein sequence ID" value="KAA6392234.1"/>
    <property type="molecule type" value="Genomic_DNA"/>
</dbReference>
<evidence type="ECO:0000313" key="1">
    <source>
        <dbReference type="EMBL" id="KAA6392234.1"/>
    </source>
</evidence>
<gene>
    <name evidence="1" type="ORF">EZS28_012242</name>
</gene>
<protein>
    <submittedName>
        <fullName evidence="1">Uncharacterized protein</fullName>
    </submittedName>
</protein>
<organism evidence="1 2">
    <name type="scientific">Streblomastix strix</name>
    <dbReference type="NCBI Taxonomy" id="222440"/>
    <lineage>
        <taxon>Eukaryota</taxon>
        <taxon>Metamonada</taxon>
        <taxon>Preaxostyla</taxon>
        <taxon>Oxymonadida</taxon>
        <taxon>Streblomastigidae</taxon>
        <taxon>Streblomastix</taxon>
    </lineage>
</organism>
<comment type="caution">
    <text evidence="1">The sequence shown here is derived from an EMBL/GenBank/DDBJ whole genome shotgun (WGS) entry which is preliminary data.</text>
</comment>
<proteinExistence type="predicted"/>
<dbReference type="AlphaFoldDB" id="A0A5J4WBA9"/>
<reference evidence="1 2" key="1">
    <citation type="submission" date="2019-03" db="EMBL/GenBank/DDBJ databases">
        <title>Single cell metagenomics reveals metabolic interactions within the superorganism composed of flagellate Streblomastix strix and complex community of Bacteroidetes bacteria on its surface.</title>
        <authorList>
            <person name="Treitli S.C."/>
            <person name="Kolisko M."/>
            <person name="Husnik F."/>
            <person name="Keeling P."/>
            <person name="Hampl V."/>
        </authorList>
    </citation>
    <scope>NUCLEOTIDE SEQUENCE [LARGE SCALE GENOMIC DNA]</scope>
    <source>
        <strain evidence="1">ST1C</strain>
    </source>
</reference>
<accession>A0A5J4WBA9</accession>
<evidence type="ECO:0000313" key="2">
    <source>
        <dbReference type="Proteomes" id="UP000324800"/>
    </source>
</evidence>